<protein>
    <submittedName>
        <fullName evidence="3">LRRN4 C-terminal-like protein</fullName>
    </submittedName>
</protein>
<dbReference type="OrthoDB" id="676979at2759"/>
<comment type="caution">
    <text evidence="3">The sequence shown here is derived from an EMBL/GenBank/DDBJ whole genome shotgun (WGS) entry which is preliminary data.</text>
</comment>
<dbReference type="EMBL" id="VCAZ01000075">
    <property type="protein sequence ID" value="TSP36063.1"/>
    <property type="molecule type" value="Genomic_DNA"/>
</dbReference>
<dbReference type="AlphaFoldDB" id="A0A556UXY5"/>
<name>A0A556UXY5_BAGYA</name>
<feature type="transmembrane region" description="Helical" evidence="1">
    <location>
        <begin position="205"/>
        <end position="227"/>
    </location>
</feature>
<sequence length="247" mass="27054">MWRKRPTLFCLRLLSIALLISYMPALSVALARSATRPPNAPDPQFFNQAEYYDNIYDDTFTNKPTNKPAGSPSPLCDYDICKDQQESCQKLALALSCSCPGISSPFQLPDPPSLQSLSLESKKAGVVVRWCAPPSTVTHYLVMVEGQDMVLQASEDRRMMELGDLAPGTEVCIEAVNKVGVSTLGKDSCARFEPNSSELKLAVKLALIGTAVVLVVIILVGALLLWCCRRHRKTQTRTVNSGHDVVL</sequence>
<evidence type="ECO:0000256" key="1">
    <source>
        <dbReference type="SAM" id="Phobius"/>
    </source>
</evidence>
<keyword evidence="1" id="KW-0472">Membrane</keyword>
<keyword evidence="2" id="KW-0732">Signal</keyword>
<organism evidence="3 4">
    <name type="scientific">Bagarius yarrelli</name>
    <name type="common">Goonch</name>
    <name type="synonym">Bagrus yarrelli</name>
    <dbReference type="NCBI Taxonomy" id="175774"/>
    <lineage>
        <taxon>Eukaryota</taxon>
        <taxon>Metazoa</taxon>
        <taxon>Chordata</taxon>
        <taxon>Craniata</taxon>
        <taxon>Vertebrata</taxon>
        <taxon>Euteleostomi</taxon>
        <taxon>Actinopterygii</taxon>
        <taxon>Neopterygii</taxon>
        <taxon>Teleostei</taxon>
        <taxon>Ostariophysi</taxon>
        <taxon>Siluriformes</taxon>
        <taxon>Sisoridae</taxon>
        <taxon>Sisorinae</taxon>
        <taxon>Bagarius</taxon>
    </lineage>
</organism>
<keyword evidence="1" id="KW-0812">Transmembrane</keyword>
<gene>
    <name evidence="3" type="ORF">Baya_10235</name>
</gene>
<dbReference type="SUPFAM" id="SSF49265">
    <property type="entry name" value="Fibronectin type III"/>
    <property type="match status" value="1"/>
</dbReference>
<proteinExistence type="predicted"/>
<evidence type="ECO:0000313" key="3">
    <source>
        <dbReference type="EMBL" id="TSP36063.1"/>
    </source>
</evidence>
<feature type="signal peptide" evidence="2">
    <location>
        <begin position="1"/>
        <end position="29"/>
    </location>
</feature>
<feature type="chain" id="PRO_5022177807" evidence="2">
    <location>
        <begin position="30"/>
        <end position="247"/>
    </location>
</feature>
<dbReference type="Proteomes" id="UP000319801">
    <property type="component" value="Unassembled WGS sequence"/>
</dbReference>
<accession>A0A556UXY5</accession>
<keyword evidence="1" id="KW-1133">Transmembrane helix</keyword>
<reference evidence="3 4" key="1">
    <citation type="journal article" date="2019" name="Genome Biol. Evol.">
        <title>Whole-Genome Sequencing of the Giant Devil Catfish, Bagarius yarrelli.</title>
        <authorList>
            <person name="Jiang W."/>
            <person name="Lv Y."/>
            <person name="Cheng L."/>
            <person name="Yang K."/>
            <person name="Chao B."/>
            <person name="Wang X."/>
            <person name="Li Y."/>
            <person name="Pan X."/>
            <person name="You X."/>
            <person name="Zhang Y."/>
            <person name="Yang J."/>
            <person name="Li J."/>
            <person name="Zhang X."/>
            <person name="Liu S."/>
            <person name="Sun C."/>
            <person name="Yang J."/>
            <person name="Shi Q."/>
        </authorList>
    </citation>
    <scope>NUCLEOTIDE SEQUENCE [LARGE SCALE GENOMIC DNA]</scope>
    <source>
        <strain evidence="3">JWS20170419001</strain>
        <tissue evidence="3">Muscle</tissue>
    </source>
</reference>
<dbReference type="InterPro" id="IPR036116">
    <property type="entry name" value="FN3_sf"/>
</dbReference>
<evidence type="ECO:0000256" key="2">
    <source>
        <dbReference type="SAM" id="SignalP"/>
    </source>
</evidence>
<keyword evidence="4" id="KW-1185">Reference proteome</keyword>
<evidence type="ECO:0000313" key="4">
    <source>
        <dbReference type="Proteomes" id="UP000319801"/>
    </source>
</evidence>